<dbReference type="InParanoid" id="A0A1C7MXT1"/>
<evidence type="ECO:0000313" key="2">
    <source>
        <dbReference type="Proteomes" id="UP000093000"/>
    </source>
</evidence>
<accession>A0A1C7MXT1</accession>
<organism evidence="1 2">
    <name type="scientific">Choanephora cucurbitarum</name>
    <dbReference type="NCBI Taxonomy" id="101091"/>
    <lineage>
        <taxon>Eukaryota</taxon>
        <taxon>Fungi</taxon>
        <taxon>Fungi incertae sedis</taxon>
        <taxon>Mucoromycota</taxon>
        <taxon>Mucoromycotina</taxon>
        <taxon>Mucoromycetes</taxon>
        <taxon>Mucorales</taxon>
        <taxon>Mucorineae</taxon>
        <taxon>Choanephoraceae</taxon>
        <taxon>Choanephoroideae</taxon>
        <taxon>Choanephora</taxon>
    </lineage>
</organism>
<dbReference type="Proteomes" id="UP000093000">
    <property type="component" value="Unassembled WGS sequence"/>
</dbReference>
<evidence type="ECO:0000313" key="1">
    <source>
        <dbReference type="EMBL" id="OBZ81657.1"/>
    </source>
</evidence>
<proteinExistence type="predicted"/>
<dbReference type="AlphaFoldDB" id="A0A1C7MXT1"/>
<sequence>MIDAATICRDGLFVGQHNMSISSLPLSLYQNKDHVVFFIRVGTVYLVSMKQKCMANNVLLEADYLQF</sequence>
<gene>
    <name evidence="1" type="ORF">A0J61_10295</name>
</gene>
<reference evidence="1 2" key="1">
    <citation type="submission" date="2016-03" db="EMBL/GenBank/DDBJ databases">
        <title>Choanephora cucurbitarum.</title>
        <authorList>
            <person name="Min B."/>
            <person name="Park H."/>
            <person name="Park J.-H."/>
            <person name="Shin H.-D."/>
            <person name="Choi I.-G."/>
        </authorList>
    </citation>
    <scope>NUCLEOTIDE SEQUENCE [LARGE SCALE GENOMIC DNA]</scope>
    <source>
        <strain evidence="1 2">KUS-F28377</strain>
    </source>
</reference>
<dbReference type="EMBL" id="LUGH01001107">
    <property type="protein sequence ID" value="OBZ81657.1"/>
    <property type="molecule type" value="Genomic_DNA"/>
</dbReference>
<keyword evidence="2" id="KW-1185">Reference proteome</keyword>
<name>A0A1C7MXT1_9FUNG</name>
<protein>
    <submittedName>
        <fullName evidence="1">Uncharacterized protein</fullName>
    </submittedName>
</protein>
<comment type="caution">
    <text evidence="1">The sequence shown here is derived from an EMBL/GenBank/DDBJ whole genome shotgun (WGS) entry which is preliminary data.</text>
</comment>